<feature type="compositionally biased region" description="Low complexity" evidence="1">
    <location>
        <begin position="700"/>
        <end position="714"/>
    </location>
</feature>
<feature type="region of interest" description="Disordered" evidence="1">
    <location>
        <begin position="625"/>
        <end position="738"/>
    </location>
</feature>
<evidence type="ECO:0000313" key="2">
    <source>
        <dbReference type="EMBL" id="KAJ9161890.1"/>
    </source>
</evidence>
<feature type="compositionally biased region" description="Basic and acidic residues" evidence="1">
    <location>
        <begin position="638"/>
        <end position="649"/>
    </location>
</feature>
<organism evidence="2 3">
    <name type="scientific">Coniochaeta hoffmannii</name>
    <dbReference type="NCBI Taxonomy" id="91930"/>
    <lineage>
        <taxon>Eukaryota</taxon>
        <taxon>Fungi</taxon>
        <taxon>Dikarya</taxon>
        <taxon>Ascomycota</taxon>
        <taxon>Pezizomycotina</taxon>
        <taxon>Sordariomycetes</taxon>
        <taxon>Sordariomycetidae</taxon>
        <taxon>Coniochaetales</taxon>
        <taxon>Coniochaetaceae</taxon>
        <taxon>Coniochaeta</taxon>
    </lineage>
</organism>
<accession>A0AA38SBR9</accession>
<feature type="compositionally biased region" description="Low complexity" evidence="1">
    <location>
        <begin position="650"/>
        <end position="664"/>
    </location>
</feature>
<dbReference type="Proteomes" id="UP001174691">
    <property type="component" value="Unassembled WGS sequence"/>
</dbReference>
<reference evidence="2" key="1">
    <citation type="submission" date="2022-07" db="EMBL/GenBank/DDBJ databases">
        <title>Fungi with potential for degradation of polypropylene.</title>
        <authorList>
            <person name="Gostincar C."/>
        </authorList>
    </citation>
    <scope>NUCLEOTIDE SEQUENCE</scope>
    <source>
        <strain evidence="2">EXF-13287</strain>
    </source>
</reference>
<evidence type="ECO:0000256" key="1">
    <source>
        <dbReference type="SAM" id="MobiDB-lite"/>
    </source>
</evidence>
<feature type="compositionally biased region" description="Polar residues" evidence="1">
    <location>
        <begin position="626"/>
        <end position="636"/>
    </location>
</feature>
<protein>
    <submittedName>
        <fullName evidence="2">Ribosome biogenesis protein Urb1</fullName>
    </submittedName>
</protein>
<feature type="compositionally biased region" description="Polar residues" evidence="1">
    <location>
        <begin position="95"/>
        <end position="104"/>
    </location>
</feature>
<feature type="compositionally biased region" description="Basic and acidic residues" evidence="1">
    <location>
        <begin position="67"/>
        <end position="77"/>
    </location>
</feature>
<feature type="compositionally biased region" description="Polar residues" evidence="1">
    <location>
        <begin position="457"/>
        <end position="486"/>
    </location>
</feature>
<keyword evidence="3" id="KW-1185">Reference proteome</keyword>
<gene>
    <name evidence="2" type="ORF">NKR19_g1831</name>
</gene>
<feature type="compositionally biased region" description="Basic and acidic residues" evidence="1">
    <location>
        <begin position="106"/>
        <end position="146"/>
    </location>
</feature>
<proteinExistence type="predicted"/>
<dbReference type="AlphaFoldDB" id="A0AA38SBR9"/>
<feature type="compositionally biased region" description="Polar residues" evidence="1">
    <location>
        <begin position="399"/>
        <end position="409"/>
    </location>
</feature>
<feature type="compositionally biased region" description="Basic and acidic residues" evidence="1">
    <location>
        <begin position="191"/>
        <end position="223"/>
    </location>
</feature>
<feature type="compositionally biased region" description="Pro residues" evidence="1">
    <location>
        <begin position="550"/>
        <end position="561"/>
    </location>
</feature>
<sequence>MAESKPAGVGVKYTAEDLLYLRDSPLCVKPSGLPPAEEWMGPPPDAVRNQVKPSVERTRTSDATPLEQRRPGLDRTSSRSNANPEDIILGPPRTSFASATSMRNNRLGELEKGIKDTEPRDRPERFNFRTKANDTDNSNDRFKDNRTNNTFRRRGDADQDSEGWSTVKPRKSFGTEGAERFHGRMGGSDRTTSRDDRRFRDRDDRDNGDRRSRNTDQGLREKDGEDADGPRWNGLGRNRTELRKENSEGAPLTGRERIDRAKSWRDRIPEDKPAERHGDRANDRAYDRRWDRDREHRVEREPEWLDEPAEEKSHGHTAEDFQKFMESMKAKQGGTQKTSEGAIGQPTAELHVEVEQKVTSVRAIETGPDKFFAAFGAGAALDIASPSAEAKESARPKTGKSSRFTSFFSAAQEDTRGRTEPPTPAAAAPLPLSTGMGVPPQQNDADKEAFAVLLQKLQRQSLGASSSQATHPQATPSFSEQSSTPAMTPGLAPRQTPGLTPGLPPSVQHGKTALTSPDPFQQYGGDRRDDPRLRGSSQPQSVQDILSPRPMAPPSQPPVPRPEQSLLQEFFSPRPQGMGQASGRHEQNPNPAPVPNNNTDFLMRLMQSARAAPEPLRTEQMLVRNPQPTKQVNLPNMQEREHDYDRERAAPQPQRQMRPQGVPGFFDAQFHSPENDNRPQQPTQILQRPPPPGLDHHMSQMQMGAAPPQMAPQRPMIPPPPGINIMNNPRNGPDPRMFAPNFPPGVFPPPPDSMVGPPAGPGPRNMQVPPGFYGGMPPPGLPGFMAPPGSMGGFQGPPDGGPQFGGPPPFDGRNMLPHGAGGAFRRQ</sequence>
<feature type="region of interest" description="Disordered" evidence="1">
    <location>
        <begin position="386"/>
        <end position="600"/>
    </location>
</feature>
<evidence type="ECO:0000313" key="3">
    <source>
        <dbReference type="Proteomes" id="UP001174691"/>
    </source>
</evidence>
<dbReference type="Pfam" id="PF20566">
    <property type="entry name" value="Eap1"/>
    <property type="match status" value="1"/>
</dbReference>
<feature type="compositionally biased region" description="Basic and acidic residues" evidence="1">
    <location>
        <begin position="310"/>
        <end position="329"/>
    </location>
</feature>
<dbReference type="EMBL" id="JANBVN010000017">
    <property type="protein sequence ID" value="KAJ9161890.1"/>
    <property type="molecule type" value="Genomic_DNA"/>
</dbReference>
<feature type="compositionally biased region" description="Basic and acidic residues" evidence="1">
    <location>
        <begin position="238"/>
        <end position="247"/>
    </location>
</feature>
<name>A0AA38SBR9_9PEZI</name>
<feature type="region of interest" description="Disordered" evidence="1">
    <location>
        <begin position="771"/>
        <end position="827"/>
    </location>
</feature>
<comment type="caution">
    <text evidence="2">The sequence shown here is derived from an EMBL/GenBank/DDBJ whole genome shotgun (WGS) entry which is preliminary data.</text>
</comment>
<feature type="compositionally biased region" description="Basic and acidic residues" evidence="1">
    <location>
        <begin position="254"/>
        <end position="303"/>
    </location>
</feature>
<dbReference type="InterPro" id="IPR046784">
    <property type="entry name" value="Eap1"/>
</dbReference>
<feature type="region of interest" description="Disordered" evidence="1">
    <location>
        <begin position="26"/>
        <end position="348"/>
    </location>
</feature>